<sequence length="53" mass="5847">MSDLYVSNEQFKYVLCSVADQLLSIGVEVIPVTALKEISLNLEVIETVGMNDD</sequence>
<gene>
    <name evidence="1" type="ORF">SEA_TRINA_252</name>
</gene>
<reference evidence="2" key="1">
    <citation type="submission" date="2017-08" db="EMBL/GenBank/DDBJ databases">
        <authorList>
            <person name="de Groot N.N."/>
        </authorList>
    </citation>
    <scope>NUCLEOTIDE SEQUENCE [LARGE SCALE GENOMIC DNA]</scope>
</reference>
<organism evidence="1 2">
    <name type="scientific">Rhodococcus phage Trina</name>
    <dbReference type="NCBI Taxonomy" id="2027905"/>
    <lineage>
        <taxon>Viruses</taxon>
        <taxon>Duplodnaviria</taxon>
        <taxon>Heunggongvirae</taxon>
        <taxon>Uroviricota</taxon>
        <taxon>Caudoviricetes</taxon>
        <taxon>Trinavirus</taxon>
        <taxon>Trinavirus trina</taxon>
    </lineage>
</organism>
<evidence type="ECO:0000313" key="1">
    <source>
        <dbReference type="EMBL" id="ASZ75031.1"/>
    </source>
</evidence>
<keyword evidence="2" id="KW-1185">Reference proteome</keyword>
<protein>
    <submittedName>
        <fullName evidence="1">Uncharacterized protein</fullName>
    </submittedName>
</protein>
<accession>A0A2D0ZN70</accession>
<name>A0A2D0ZN70_9CAUD</name>
<evidence type="ECO:0000313" key="2">
    <source>
        <dbReference type="Proteomes" id="UP000231419"/>
    </source>
</evidence>
<proteinExistence type="predicted"/>
<dbReference type="Proteomes" id="UP000231419">
    <property type="component" value="Segment"/>
</dbReference>
<dbReference type="EMBL" id="MF668286">
    <property type="protein sequence ID" value="ASZ75031.1"/>
    <property type="molecule type" value="Genomic_DNA"/>
</dbReference>